<organism evidence="1 2">
    <name type="scientific">Panagrolaimus sp. JU765</name>
    <dbReference type="NCBI Taxonomy" id="591449"/>
    <lineage>
        <taxon>Eukaryota</taxon>
        <taxon>Metazoa</taxon>
        <taxon>Ecdysozoa</taxon>
        <taxon>Nematoda</taxon>
        <taxon>Chromadorea</taxon>
        <taxon>Rhabditida</taxon>
        <taxon>Tylenchina</taxon>
        <taxon>Panagrolaimomorpha</taxon>
        <taxon>Panagrolaimoidea</taxon>
        <taxon>Panagrolaimidae</taxon>
        <taxon>Panagrolaimus</taxon>
    </lineage>
</organism>
<dbReference type="WBParaSite" id="JU765_v2.g17125.t1">
    <property type="protein sequence ID" value="JU765_v2.g17125.t1"/>
    <property type="gene ID" value="JU765_v2.g17125"/>
</dbReference>
<protein>
    <submittedName>
        <fullName evidence="2">Translocon-associated protein subunit gamma</fullName>
    </submittedName>
</protein>
<proteinExistence type="predicted"/>
<accession>A0AC34QK94</accession>
<reference evidence="2" key="1">
    <citation type="submission" date="2022-11" db="UniProtKB">
        <authorList>
            <consortium name="WormBaseParasite"/>
        </authorList>
    </citation>
    <scope>IDENTIFICATION</scope>
</reference>
<name>A0AC34QK94_9BILA</name>
<evidence type="ECO:0000313" key="1">
    <source>
        <dbReference type="Proteomes" id="UP000887576"/>
    </source>
</evidence>
<evidence type="ECO:0000313" key="2">
    <source>
        <dbReference type="WBParaSite" id="JU765_v2.g17125.t1"/>
    </source>
</evidence>
<sequence>MSKSKLSKEEELLLQGFSSNISKKDHVMFYIIAVLITSVPIYLYYGVYQMEPVDSWIIWLLSVVGASGLLGTAYRNTKQMYKHAAVVKRGEAVAREVSKTLSSDKKISSFERDERILFKKNEVGDYEATTLSIFYNNVLFMALFLVISFFILYNINPVWNCLGSLVGSAGLVALFSTSK</sequence>
<dbReference type="Proteomes" id="UP000887576">
    <property type="component" value="Unplaced"/>
</dbReference>